<dbReference type="EMBL" id="QOIL01000007">
    <property type="protein sequence ID" value="RCG30674.1"/>
    <property type="molecule type" value="Genomic_DNA"/>
</dbReference>
<accession>A0A367FK50</accession>
<evidence type="ECO:0000313" key="1">
    <source>
        <dbReference type="EMBL" id="RCG30674.1"/>
    </source>
</evidence>
<reference evidence="1 2" key="1">
    <citation type="submission" date="2018-06" db="EMBL/GenBank/DDBJ databases">
        <title>Sphaerisporangium craniellae sp. nov., isolated from a marine sponge in the South China Sea.</title>
        <authorList>
            <person name="Li L."/>
        </authorList>
    </citation>
    <scope>NUCLEOTIDE SEQUENCE [LARGE SCALE GENOMIC DNA]</scope>
    <source>
        <strain evidence="1 2">CCTCC AA 208026</strain>
    </source>
</reference>
<evidence type="ECO:0008006" key="3">
    <source>
        <dbReference type="Google" id="ProtNLM"/>
    </source>
</evidence>
<proteinExistence type="predicted"/>
<keyword evidence="2" id="KW-1185">Reference proteome</keyword>
<dbReference type="Gene3D" id="3.10.20.30">
    <property type="match status" value="1"/>
</dbReference>
<dbReference type="RefSeq" id="WP_114029470.1">
    <property type="nucleotide sequence ID" value="NZ_QOIL01000007.1"/>
</dbReference>
<dbReference type="Proteomes" id="UP000253094">
    <property type="component" value="Unassembled WGS sequence"/>
</dbReference>
<organism evidence="1 2">
    <name type="scientific">Sphaerisporangium album</name>
    <dbReference type="NCBI Taxonomy" id="509200"/>
    <lineage>
        <taxon>Bacteria</taxon>
        <taxon>Bacillati</taxon>
        <taxon>Actinomycetota</taxon>
        <taxon>Actinomycetes</taxon>
        <taxon>Streptosporangiales</taxon>
        <taxon>Streptosporangiaceae</taxon>
        <taxon>Sphaerisporangium</taxon>
    </lineage>
</organism>
<name>A0A367FK50_9ACTN</name>
<comment type="caution">
    <text evidence="1">The sequence shown here is derived from an EMBL/GenBank/DDBJ whole genome shotgun (WGS) entry which is preliminary data.</text>
</comment>
<dbReference type="InterPro" id="IPR012675">
    <property type="entry name" value="Beta-grasp_dom_sf"/>
</dbReference>
<dbReference type="CDD" id="cd17040">
    <property type="entry name" value="Ubl_MoaD_like"/>
    <property type="match status" value="1"/>
</dbReference>
<dbReference type="AlphaFoldDB" id="A0A367FK50"/>
<sequence>MIRVVLPVHLRTLARVDGEVELHIPGQVTQRSVLDALEARHPMLRGTIRDHVTQRRRAFVRFFACEQDLSHELPDTPLPEPVATGAEPFLIVGAMAGG</sequence>
<dbReference type="OrthoDB" id="121049at2"/>
<evidence type="ECO:0000313" key="2">
    <source>
        <dbReference type="Proteomes" id="UP000253094"/>
    </source>
</evidence>
<protein>
    <recommendedName>
        <fullName evidence="3">MoaD/ThiS family protein</fullName>
    </recommendedName>
</protein>
<gene>
    <name evidence="1" type="ORF">DQ384_15455</name>
</gene>